<evidence type="ECO:0000256" key="1">
    <source>
        <dbReference type="ARBA" id="ARBA00004141"/>
    </source>
</evidence>
<dbReference type="InterPro" id="IPR007274">
    <property type="entry name" value="Cop_transporter"/>
</dbReference>
<reference evidence="8 9" key="1">
    <citation type="submission" date="2016-07" db="EMBL/GenBank/DDBJ databases">
        <title>Multiple horizontal gene transfer events from other fungi enriched the ability of initially mycotrophic Trichoderma (Ascomycota) to feed on dead plant biomass.</title>
        <authorList>
            <consortium name="DOE Joint Genome Institute"/>
            <person name="Aerts A."/>
            <person name="Atanasova L."/>
            <person name="Chenthamara K."/>
            <person name="Zhang J."/>
            <person name="Grujic M."/>
            <person name="Henrissat B."/>
            <person name="Kuo A."/>
            <person name="Salamov A."/>
            <person name="Lipzen A."/>
            <person name="Labutti K."/>
            <person name="Barry K."/>
            <person name="Miao Y."/>
            <person name="Rahimi M.J."/>
            <person name="Shen Q."/>
            <person name="Grigoriev I.V."/>
            <person name="Kubicek C.P."/>
            <person name="Druzhinina I.S."/>
        </authorList>
    </citation>
    <scope>NUCLEOTIDE SEQUENCE [LARGE SCALE GENOMIC DNA]</scope>
    <source>
        <strain evidence="8 9">CBS 433.97</strain>
    </source>
</reference>
<keyword evidence="4 6" id="KW-1133">Transmembrane helix</keyword>
<keyword evidence="9" id="KW-1185">Reference proteome</keyword>
<evidence type="ECO:0000313" key="9">
    <source>
        <dbReference type="Proteomes" id="UP000240493"/>
    </source>
</evidence>
<name>A0A2T3YZC6_TRIA4</name>
<evidence type="ECO:0000256" key="6">
    <source>
        <dbReference type="RuleBase" id="RU367022"/>
    </source>
</evidence>
<evidence type="ECO:0000256" key="2">
    <source>
        <dbReference type="ARBA" id="ARBA00006921"/>
    </source>
</evidence>
<dbReference type="AlphaFoldDB" id="A0A2T3YZC6"/>
<evidence type="ECO:0000256" key="5">
    <source>
        <dbReference type="ARBA" id="ARBA00023136"/>
    </source>
</evidence>
<dbReference type="STRING" id="1042311.A0A2T3YZC6"/>
<evidence type="ECO:0000256" key="4">
    <source>
        <dbReference type="ARBA" id="ARBA00022989"/>
    </source>
</evidence>
<dbReference type="GO" id="GO:0016020">
    <property type="term" value="C:membrane"/>
    <property type="evidence" value="ECO:0007669"/>
    <property type="project" value="UniProtKB-SubCell"/>
</dbReference>
<proteinExistence type="inferred from homology"/>
<comment type="subcellular location">
    <subcellularLocation>
        <location evidence="1 6">Membrane</location>
        <topology evidence="1 6">Multi-pass membrane protein</topology>
    </subcellularLocation>
</comment>
<organism evidence="8 9">
    <name type="scientific">Trichoderma asperellum (strain ATCC 204424 / CBS 433.97 / NBRC 101777)</name>
    <dbReference type="NCBI Taxonomy" id="1042311"/>
    <lineage>
        <taxon>Eukaryota</taxon>
        <taxon>Fungi</taxon>
        <taxon>Dikarya</taxon>
        <taxon>Ascomycota</taxon>
        <taxon>Pezizomycotina</taxon>
        <taxon>Sordariomycetes</taxon>
        <taxon>Hypocreomycetidae</taxon>
        <taxon>Hypocreales</taxon>
        <taxon>Hypocreaceae</taxon>
        <taxon>Trichoderma</taxon>
    </lineage>
</organism>
<keyword evidence="5 6" id="KW-0472">Membrane</keyword>
<feature type="transmembrane region" description="Helical" evidence="6">
    <location>
        <begin position="178"/>
        <end position="199"/>
    </location>
</feature>
<keyword evidence="6" id="KW-0406">Ion transport</keyword>
<accession>A0A2T3YZC6</accession>
<comment type="similarity">
    <text evidence="2 6">Belongs to the copper transporter (Ctr) (TC 1.A.56) family. SLC31A subfamily.</text>
</comment>
<evidence type="ECO:0000256" key="3">
    <source>
        <dbReference type="ARBA" id="ARBA00022692"/>
    </source>
</evidence>
<dbReference type="Proteomes" id="UP000240493">
    <property type="component" value="Unassembled WGS sequence"/>
</dbReference>
<keyword evidence="3 6" id="KW-0812">Transmembrane</keyword>
<dbReference type="OrthoDB" id="161814at2759"/>
<sequence>MGMPTGTTAAGSSPTGSAMNSSMGDMGDMMGMGGSCQISMLWNWNVIDACFISETWQIKSKGMFAGSCIGVILLVMALEFLRRLSKEYDRFLIKQHTDKFQESPAPTTTAAAKPAAAADATKTGLESVNSREVACPVATAMPPFRPSVFQQAIRALIHMVQFAVAYFVMLLAMYYNGYFIICIFIGAYLGSFIFGWETLSVGSVFSPRSKPVLPTRLPSAAARCNFGTPRYRVKQRADPDATQISRAVLP</sequence>
<evidence type="ECO:0000256" key="7">
    <source>
        <dbReference type="SAM" id="MobiDB-lite"/>
    </source>
</evidence>
<dbReference type="GO" id="GO:0005375">
    <property type="term" value="F:copper ion transmembrane transporter activity"/>
    <property type="evidence" value="ECO:0007669"/>
    <property type="project" value="UniProtKB-UniRule"/>
</dbReference>
<dbReference type="PANTHER" id="PTHR12483:SF73">
    <property type="entry name" value="COPPER TRANSPORT PROTEIN CTR3"/>
    <property type="match status" value="1"/>
</dbReference>
<protein>
    <recommendedName>
        <fullName evidence="6">Copper transport protein</fullName>
    </recommendedName>
</protein>
<feature type="transmembrane region" description="Helical" evidence="6">
    <location>
        <begin position="63"/>
        <end position="81"/>
    </location>
</feature>
<keyword evidence="6" id="KW-0813">Transport</keyword>
<dbReference type="EMBL" id="KZ679267">
    <property type="protein sequence ID" value="PTB37908.1"/>
    <property type="molecule type" value="Genomic_DNA"/>
</dbReference>
<evidence type="ECO:0000313" key="8">
    <source>
        <dbReference type="EMBL" id="PTB37908.1"/>
    </source>
</evidence>
<dbReference type="Pfam" id="PF04145">
    <property type="entry name" value="Ctr"/>
    <property type="match status" value="1"/>
</dbReference>
<dbReference type="PANTHER" id="PTHR12483">
    <property type="entry name" value="SOLUTE CARRIER FAMILY 31 COPPER TRANSPORTERS"/>
    <property type="match status" value="1"/>
</dbReference>
<keyword evidence="6" id="KW-0187">Copper transport</keyword>
<gene>
    <name evidence="8" type="ORF">M441DRAFT_148352</name>
</gene>
<keyword evidence="6" id="KW-0186">Copper</keyword>
<feature type="region of interest" description="Disordered" evidence="7">
    <location>
        <begin position="1"/>
        <end position="24"/>
    </location>
</feature>